<dbReference type="SUPFAM" id="SSF53474">
    <property type="entry name" value="alpha/beta-Hydrolases"/>
    <property type="match status" value="1"/>
</dbReference>
<reference evidence="3" key="2">
    <citation type="journal article" date="2003" name="Arch. Microbiol.">
        <title>An additional regulator, TsaQ, is involved with TsaR in regulation of transport during the degradation of p-toluenesulfonate in Comamonas testosteroni T-2.</title>
        <authorList>
            <person name="Tralau T."/>
            <person name="Cook A.M."/>
            <person name="Ruff J."/>
        </authorList>
    </citation>
    <scope>NUCLEOTIDE SEQUENCE</scope>
    <source>
        <strain evidence="3">T-2</strain>
        <plasmid evidence="3">pTSA</plasmid>
    </source>
</reference>
<name>Q6XL53_COMTE</name>
<organism evidence="3">
    <name type="scientific">Comamonas testosteroni</name>
    <name type="common">Pseudomonas testosteroni</name>
    <dbReference type="NCBI Taxonomy" id="285"/>
    <lineage>
        <taxon>Bacteria</taxon>
        <taxon>Pseudomonadati</taxon>
        <taxon>Pseudomonadota</taxon>
        <taxon>Betaproteobacteria</taxon>
        <taxon>Burkholderiales</taxon>
        <taxon>Comamonadaceae</taxon>
        <taxon>Comamonas</taxon>
    </lineage>
</organism>
<dbReference type="ESTHER" id="comte-q6xl54">
    <property type="family name" value="Xaa-Pro-like_dom"/>
</dbReference>
<dbReference type="AlphaFoldDB" id="Q6XL53"/>
<evidence type="ECO:0000259" key="2">
    <source>
        <dbReference type="Pfam" id="PF12146"/>
    </source>
</evidence>
<keyword evidence="1" id="KW-0378">Hydrolase</keyword>
<dbReference type="EMBL" id="AH010657">
    <property type="protein sequence ID" value="AAP69993.1"/>
    <property type="molecule type" value="Genomic_DNA"/>
</dbReference>
<keyword evidence="3" id="KW-0614">Plasmid</keyword>
<dbReference type="InterPro" id="IPR022742">
    <property type="entry name" value="Hydrolase_4"/>
</dbReference>
<evidence type="ECO:0000313" key="3">
    <source>
        <dbReference type="EMBL" id="AAP69993.1"/>
    </source>
</evidence>
<dbReference type="GO" id="GO:0052689">
    <property type="term" value="F:carboxylic ester hydrolase activity"/>
    <property type="evidence" value="ECO:0007669"/>
    <property type="project" value="UniProtKB-ARBA"/>
</dbReference>
<dbReference type="Gene3D" id="3.40.50.1820">
    <property type="entry name" value="alpha/beta hydrolase"/>
    <property type="match status" value="1"/>
</dbReference>
<dbReference type="InterPro" id="IPR050261">
    <property type="entry name" value="FrsA_esterase"/>
</dbReference>
<dbReference type="Pfam" id="PF12146">
    <property type="entry name" value="Hydrolase_4"/>
    <property type="match status" value="1"/>
</dbReference>
<accession>Q6XL53</accession>
<geneLocation type="plasmid" evidence="3">
    <name>pTSA</name>
</geneLocation>
<dbReference type="PANTHER" id="PTHR22946">
    <property type="entry name" value="DIENELACTONE HYDROLASE DOMAIN-CONTAINING PROTEIN-RELATED"/>
    <property type="match status" value="1"/>
</dbReference>
<proteinExistence type="predicted"/>
<evidence type="ECO:0000256" key="1">
    <source>
        <dbReference type="ARBA" id="ARBA00022801"/>
    </source>
</evidence>
<reference evidence="3" key="1">
    <citation type="journal article" date="2001" name="Appl. Environ. Microbiol.">
        <title>Map of the IncP1beta plasmid pTSA encoding the widespread genes (tsa) for p-toluenesulfonate degradation in Comamonas testosteroni T-2.</title>
        <authorList>
            <person name="Tralau T."/>
            <person name="Cook A.M."/>
            <person name="Ruff J."/>
        </authorList>
    </citation>
    <scope>NUCLEOTIDE SEQUENCE</scope>
    <source>
        <strain evidence="3">T-2</strain>
        <plasmid evidence="3">pTSA</plasmid>
    </source>
</reference>
<feature type="domain" description="Serine aminopeptidase S33" evidence="2">
    <location>
        <begin position="2"/>
        <end position="238"/>
    </location>
</feature>
<reference evidence="3" key="3">
    <citation type="journal article" date="2004" name="Biochem. J.">
        <title>A novel outer-membrane anion channel (porin) as part of a putatively two-component transport system for 4-toluenesulphonate in Comamonas testosteroni T-2.</title>
        <authorList>
            <person name="Mampel J."/>
            <person name="Maier E."/>
            <person name="Tralau T."/>
            <person name="Ruff J."/>
            <person name="Benz R."/>
            <person name="Cook A.M."/>
        </authorList>
    </citation>
    <scope>NUCLEOTIDE SEQUENCE</scope>
    <source>
        <strain evidence="3">T-2</strain>
        <plasmid evidence="3">pTSA</plasmid>
    </source>
</reference>
<dbReference type="PANTHER" id="PTHR22946:SF9">
    <property type="entry name" value="POLYKETIDE TRANSFERASE AF380"/>
    <property type="match status" value="1"/>
</dbReference>
<dbReference type="Gene3D" id="1.10.10.800">
    <property type="match status" value="1"/>
</dbReference>
<dbReference type="InterPro" id="IPR029058">
    <property type="entry name" value="AB_hydrolase_fold"/>
</dbReference>
<gene>
    <name evidence="3" type="primary">orf2</name>
</gene>
<sequence>MAHGFGAVKDMFLDRFAERFALAGLAVLVFDHRGFGHSTGEPRQEADPEQQARDYRHAITWLRAQPQVARERIGLWGTSYSGGQVLQVAAQDRRVACVVAQVPIISGSEQLRRRVPPEQQQAVHDGFAQEHDRLAVGHAPTWRALIPEADGPSPIYRAPEAVAFYGQGLALSGTWRNRVTLSSVAMSAEFEPGAHIHRISPTPLLMVVTTHDTTTPTDLALAAYERALQPKQLVLLPGDHFVPYQREFEKASSAALAWFVEHLGPVGA</sequence>
<protein>
    <submittedName>
        <fullName evidence="3">Orf2</fullName>
    </submittedName>
</protein>